<feature type="coiled-coil region" evidence="1">
    <location>
        <begin position="231"/>
        <end position="259"/>
    </location>
</feature>
<dbReference type="PANTHER" id="PTHR46211:SF14">
    <property type="entry name" value="GLYCEROPHOSPHODIESTER PHOSPHODIESTERASE"/>
    <property type="match status" value="1"/>
</dbReference>
<dbReference type="Proteomes" id="UP000244803">
    <property type="component" value="Chromosome 1"/>
</dbReference>
<dbReference type="InterPro" id="IPR017946">
    <property type="entry name" value="PLC-like_Pdiesterase_TIM-brl"/>
</dbReference>
<evidence type="ECO:0000256" key="1">
    <source>
        <dbReference type="SAM" id="Coils"/>
    </source>
</evidence>
<dbReference type="SUPFAM" id="SSF51695">
    <property type="entry name" value="PLC-like phosphodiesterases"/>
    <property type="match status" value="1"/>
</dbReference>
<dbReference type="InterPro" id="IPR030395">
    <property type="entry name" value="GP_PDE_dom"/>
</dbReference>
<keyword evidence="1" id="KW-0175">Coiled coil</keyword>
<dbReference type="OrthoDB" id="1058301at2759"/>
<dbReference type="Pfam" id="PF03009">
    <property type="entry name" value="GDPD"/>
    <property type="match status" value="1"/>
</dbReference>
<reference evidence="3" key="1">
    <citation type="submission" date="2022-07" db="EMBL/GenBank/DDBJ databases">
        <title>Evaluation of T. orientalis genome assembly methods using nanopore sequencing and analysis of variation between genomes.</title>
        <authorList>
            <person name="Yam J."/>
            <person name="Micallef M.L."/>
            <person name="Liu M."/>
            <person name="Djordjevic S.P."/>
            <person name="Bogema D.R."/>
            <person name="Jenkins C."/>
        </authorList>
    </citation>
    <scope>NUCLEOTIDE SEQUENCE</scope>
    <source>
        <strain evidence="3">Fish Creek</strain>
    </source>
</reference>
<dbReference type="EMBL" id="CP056065">
    <property type="protein sequence ID" value="UKJ88082.1"/>
    <property type="molecule type" value="Genomic_DNA"/>
</dbReference>
<dbReference type="AlphaFoldDB" id="A0A976QPU7"/>
<evidence type="ECO:0000259" key="2">
    <source>
        <dbReference type="PROSITE" id="PS51704"/>
    </source>
</evidence>
<sequence length="391" mass="44480">MVKTQVYGHRGMGCSTALRFSQYPENSLTSFSKALENGADGVEFDVFLTDLGEVVVCHGLEPLGLAYINLLDYSSGHLEQFPRDLSIENLKVSHDKVVLRAPWTYKDASTSDEMAHLISQLPEAERNQLEEEYVTSKVGYVPEGSSEYESLPTLEQVFEKFGGKLKLNVELKGTKVQLGVEVIKLMKKFDNLDVIISSFRWIPPDLTVINVNSSHDKLNEPQAENFNHRPTKELEADINLKLQMKKREEEEKMKELAIEKDPNQSPVDLLKCLVKNELNVPLGLLFDLTESMPSVDRMLEIVKKYDAAYINIPDAFWIKKKPILNLELKSEAALEHLVKQMHTNKVKVLTWSASPFDFSKHFHVYLDANVDIVCVNSVKEVVAFHRQYHSS</sequence>
<dbReference type="GO" id="GO:0008081">
    <property type="term" value="F:phosphoric diester hydrolase activity"/>
    <property type="evidence" value="ECO:0007669"/>
    <property type="project" value="InterPro"/>
</dbReference>
<dbReference type="PANTHER" id="PTHR46211">
    <property type="entry name" value="GLYCEROPHOSPHORYL DIESTER PHOSPHODIESTERASE"/>
    <property type="match status" value="1"/>
</dbReference>
<accession>A0A976QPU7</accession>
<dbReference type="GO" id="GO:0006629">
    <property type="term" value="P:lipid metabolic process"/>
    <property type="evidence" value="ECO:0007669"/>
    <property type="project" value="InterPro"/>
</dbReference>
<gene>
    <name evidence="3" type="ORF">MACJ_000525</name>
</gene>
<evidence type="ECO:0000313" key="4">
    <source>
        <dbReference type="Proteomes" id="UP000244803"/>
    </source>
</evidence>
<feature type="domain" description="GP-PDE" evidence="2">
    <location>
        <begin position="4"/>
        <end position="305"/>
    </location>
</feature>
<proteinExistence type="predicted"/>
<dbReference type="Gene3D" id="3.20.20.190">
    <property type="entry name" value="Phosphatidylinositol (PI) phosphodiesterase"/>
    <property type="match status" value="2"/>
</dbReference>
<organism evidence="3 4">
    <name type="scientific">Theileria orientalis</name>
    <dbReference type="NCBI Taxonomy" id="68886"/>
    <lineage>
        <taxon>Eukaryota</taxon>
        <taxon>Sar</taxon>
        <taxon>Alveolata</taxon>
        <taxon>Apicomplexa</taxon>
        <taxon>Aconoidasida</taxon>
        <taxon>Piroplasmida</taxon>
        <taxon>Theileriidae</taxon>
        <taxon>Theileria</taxon>
    </lineage>
</organism>
<protein>
    <submittedName>
        <fullName evidence="3">Glycerophosphoryl diester phosphodiesterase</fullName>
    </submittedName>
</protein>
<name>A0A976QPU7_THEOR</name>
<evidence type="ECO:0000313" key="3">
    <source>
        <dbReference type="EMBL" id="UKJ88082.1"/>
    </source>
</evidence>
<dbReference type="PROSITE" id="PS51704">
    <property type="entry name" value="GP_PDE"/>
    <property type="match status" value="1"/>
</dbReference>